<organism evidence="4">
    <name type="scientific">Cupriavidus necator</name>
    <name type="common">Alcaligenes eutrophus</name>
    <name type="synonym">Ralstonia eutropha</name>
    <dbReference type="NCBI Taxonomy" id="106590"/>
    <lineage>
        <taxon>Bacteria</taxon>
        <taxon>Pseudomonadati</taxon>
        <taxon>Pseudomonadota</taxon>
        <taxon>Betaproteobacteria</taxon>
        <taxon>Burkholderiales</taxon>
        <taxon>Burkholderiaceae</taxon>
        <taxon>Cupriavidus</taxon>
    </lineage>
</organism>
<dbReference type="GO" id="GO:0016491">
    <property type="term" value="F:oxidoreductase activity"/>
    <property type="evidence" value="ECO:0007669"/>
    <property type="project" value="UniProtKB-KW"/>
</dbReference>
<dbReference type="InterPro" id="IPR050259">
    <property type="entry name" value="SDR"/>
</dbReference>
<accession>A0A1K0IPU6</accession>
<evidence type="ECO:0000256" key="1">
    <source>
        <dbReference type="ARBA" id="ARBA00006484"/>
    </source>
</evidence>
<dbReference type="FunFam" id="3.40.50.720:FF:000173">
    <property type="entry name" value="3-oxoacyl-[acyl-carrier protein] reductase"/>
    <property type="match status" value="1"/>
</dbReference>
<evidence type="ECO:0000259" key="3">
    <source>
        <dbReference type="SMART" id="SM00822"/>
    </source>
</evidence>
<proteinExistence type="inferred from homology"/>
<dbReference type="Gene3D" id="3.40.50.720">
    <property type="entry name" value="NAD(P)-binding Rossmann-like Domain"/>
    <property type="match status" value="1"/>
</dbReference>
<dbReference type="RefSeq" id="WP_340529777.1">
    <property type="nucleotide sequence ID" value="NZ_FMSH01000486.1"/>
</dbReference>
<dbReference type="NCBIfam" id="NF009466">
    <property type="entry name" value="PRK12826.1-2"/>
    <property type="match status" value="1"/>
</dbReference>
<dbReference type="EMBL" id="FMSH01000486">
    <property type="protein sequence ID" value="SCU96121.1"/>
    <property type="molecule type" value="Genomic_DNA"/>
</dbReference>
<keyword evidence="2 4" id="KW-0560">Oxidoreductase</keyword>
<dbReference type="PRINTS" id="PR00080">
    <property type="entry name" value="SDRFAMILY"/>
</dbReference>
<dbReference type="PRINTS" id="PR00081">
    <property type="entry name" value="GDHRDH"/>
</dbReference>
<dbReference type="SUPFAM" id="SSF51735">
    <property type="entry name" value="NAD(P)-binding Rossmann-fold domains"/>
    <property type="match status" value="1"/>
</dbReference>
<evidence type="ECO:0000256" key="2">
    <source>
        <dbReference type="ARBA" id="ARBA00023002"/>
    </source>
</evidence>
<dbReference type="InterPro" id="IPR057326">
    <property type="entry name" value="KR_dom"/>
</dbReference>
<feature type="domain" description="Ketoreductase" evidence="3">
    <location>
        <begin position="8"/>
        <end position="186"/>
    </location>
</feature>
<name>A0A1K0IPU6_CUPNE</name>
<dbReference type="InterPro" id="IPR002347">
    <property type="entry name" value="SDR_fam"/>
</dbReference>
<dbReference type="AlphaFoldDB" id="A0A1K0IPU6"/>
<comment type="similarity">
    <text evidence="1">Belongs to the short-chain dehydrogenases/reductases (SDR) family.</text>
</comment>
<dbReference type="PANTHER" id="PTHR42879:SF2">
    <property type="entry name" value="3-OXOACYL-[ACYL-CARRIER-PROTEIN] REDUCTASE FABG"/>
    <property type="match status" value="1"/>
</dbReference>
<protein>
    <submittedName>
        <fullName evidence="4">Short-chain reductase protein NovJ</fullName>
        <ecNumber evidence="4">1.1.1.-</ecNumber>
    </submittedName>
</protein>
<dbReference type="EC" id="1.1.1.-" evidence="4"/>
<dbReference type="GO" id="GO:0032787">
    <property type="term" value="P:monocarboxylic acid metabolic process"/>
    <property type="evidence" value="ECO:0007669"/>
    <property type="project" value="UniProtKB-ARBA"/>
</dbReference>
<sequence length="249" mass="26354">MDLGLKGRVAIVTGSARGIGAETARMLATEGMAVVITDLDLEAAGETARAIQATGGKAIAVQCDVRHEDQVRAMVGAGKEAFGSVDVLVNNAGLVKDRTILKMDEADWDLVLNVTLKGSFHCVRAVLPHMHEKGWGRIINISSRALFGNPGQANYSTAKAGIIGFTRALSLEQARKGVTVNAIAPGYIETEYIKSLPNYDTILENVMARNAVSFPGQTSDIAGAVAFMASEHARYITGTTLFVTGGRYG</sequence>
<dbReference type="PANTHER" id="PTHR42879">
    <property type="entry name" value="3-OXOACYL-(ACYL-CARRIER-PROTEIN) REDUCTASE"/>
    <property type="match status" value="1"/>
</dbReference>
<dbReference type="Pfam" id="PF13561">
    <property type="entry name" value="adh_short_C2"/>
    <property type="match status" value="1"/>
</dbReference>
<dbReference type="PROSITE" id="PS00061">
    <property type="entry name" value="ADH_SHORT"/>
    <property type="match status" value="1"/>
</dbReference>
<dbReference type="InterPro" id="IPR020904">
    <property type="entry name" value="Sc_DH/Rdtase_CS"/>
</dbReference>
<dbReference type="InterPro" id="IPR036291">
    <property type="entry name" value="NAD(P)-bd_dom_sf"/>
</dbReference>
<evidence type="ECO:0000313" key="4">
    <source>
        <dbReference type="EMBL" id="SCU96121.1"/>
    </source>
</evidence>
<gene>
    <name evidence="4" type="primary">novJ</name>
    <name evidence="4" type="ORF">CNECB9_5360040</name>
</gene>
<reference evidence="4" key="1">
    <citation type="submission" date="2016-09" db="EMBL/GenBank/DDBJ databases">
        <authorList>
            <person name="Capua I."/>
            <person name="De Benedictis P."/>
            <person name="Joannis T."/>
            <person name="Lombin L.H."/>
            <person name="Cattoli G."/>
        </authorList>
    </citation>
    <scope>NUCLEOTIDE SEQUENCE</scope>
    <source>
        <strain evidence="4">B9</strain>
    </source>
</reference>
<dbReference type="SMART" id="SM00822">
    <property type="entry name" value="PKS_KR"/>
    <property type="match status" value="1"/>
</dbReference>